<dbReference type="Gene3D" id="1.10.10.10">
    <property type="entry name" value="Winged helix-like DNA-binding domain superfamily/Winged helix DNA-binding domain"/>
    <property type="match status" value="1"/>
</dbReference>
<dbReference type="GO" id="GO:0003677">
    <property type="term" value="F:DNA binding"/>
    <property type="evidence" value="ECO:0007669"/>
    <property type="project" value="UniProtKB-KW"/>
</dbReference>
<dbReference type="InterPro" id="IPR039425">
    <property type="entry name" value="RNA_pol_sigma-70-like"/>
</dbReference>
<comment type="similarity">
    <text evidence="1">Belongs to the sigma-70 factor family. ECF subfamily.</text>
</comment>
<feature type="region of interest" description="Disordered" evidence="6">
    <location>
        <begin position="1"/>
        <end position="38"/>
    </location>
</feature>
<gene>
    <name evidence="9" type="ORF">SAMN04489750_2332</name>
</gene>
<dbReference type="GO" id="GO:0006352">
    <property type="term" value="P:DNA-templated transcription initiation"/>
    <property type="evidence" value="ECO:0007669"/>
    <property type="project" value="InterPro"/>
</dbReference>
<dbReference type="InterPro" id="IPR036388">
    <property type="entry name" value="WH-like_DNA-bd_sf"/>
</dbReference>
<dbReference type="InterPro" id="IPR014284">
    <property type="entry name" value="RNA_pol_sigma-70_dom"/>
</dbReference>
<dbReference type="NCBIfam" id="TIGR02937">
    <property type="entry name" value="sigma70-ECF"/>
    <property type="match status" value="1"/>
</dbReference>
<evidence type="ECO:0000256" key="3">
    <source>
        <dbReference type="ARBA" id="ARBA00023082"/>
    </source>
</evidence>
<name>A0A2Y8ZUQ2_9MICO</name>
<sequence>MSLGPLRKPRSTGEAAGDLPSSSVTFPPVTAISPENAQTPLRDLVTQARQGDDVATNDLMAAVHQLSLRYARARLGRYAAATDVAADVAQEVCVAVLVALPRYTDRGLPFEAFVYRIAANKVADVRRGAMKDPVPTEEFPAVEDLAPGPEERAVSADEAVRVWDLLSTLPEQQREILTLRVAVGLTAEQTASSLGMSAGAVRVAQHRALAKLRETLAKQQEADL</sequence>
<dbReference type="InterPro" id="IPR013324">
    <property type="entry name" value="RNA_pol_sigma_r3/r4-like"/>
</dbReference>
<evidence type="ECO:0000256" key="4">
    <source>
        <dbReference type="ARBA" id="ARBA00023125"/>
    </source>
</evidence>
<evidence type="ECO:0000313" key="10">
    <source>
        <dbReference type="Proteomes" id="UP000250028"/>
    </source>
</evidence>
<evidence type="ECO:0000256" key="6">
    <source>
        <dbReference type="SAM" id="MobiDB-lite"/>
    </source>
</evidence>
<evidence type="ECO:0000259" key="7">
    <source>
        <dbReference type="Pfam" id="PF04542"/>
    </source>
</evidence>
<dbReference type="CDD" id="cd06171">
    <property type="entry name" value="Sigma70_r4"/>
    <property type="match status" value="1"/>
</dbReference>
<keyword evidence="10" id="KW-1185">Reference proteome</keyword>
<dbReference type="PANTHER" id="PTHR43133">
    <property type="entry name" value="RNA POLYMERASE ECF-TYPE SIGMA FACTO"/>
    <property type="match status" value="1"/>
</dbReference>
<dbReference type="Proteomes" id="UP000250028">
    <property type="component" value="Unassembled WGS sequence"/>
</dbReference>
<dbReference type="NCBIfam" id="NF007230">
    <property type="entry name" value="PRK09648.1"/>
    <property type="match status" value="1"/>
</dbReference>
<dbReference type="EMBL" id="UESZ01000001">
    <property type="protein sequence ID" value="SSA34998.1"/>
    <property type="molecule type" value="Genomic_DNA"/>
</dbReference>
<reference evidence="10" key="1">
    <citation type="submission" date="2016-10" db="EMBL/GenBank/DDBJ databases">
        <authorList>
            <person name="Varghese N."/>
            <person name="Submissions S."/>
        </authorList>
    </citation>
    <scope>NUCLEOTIDE SEQUENCE [LARGE SCALE GENOMIC DNA]</scope>
    <source>
        <strain evidence="10">DSM 22951</strain>
    </source>
</reference>
<dbReference type="PANTHER" id="PTHR43133:SF58">
    <property type="entry name" value="ECF RNA POLYMERASE SIGMA FACTOR SIGD"/>
    <property type="match status" value="1"/>
</dbReference>
<dbReference type="Gene3D" id="1.10.1740.10">
    <property type="match status" value="1"/>
</dbReference>
<keyword evidence="3" id="KW-0731">Sigma factor</keyword>
<evidence type="ECO:0000256" key="1">
    <source>
        <dbReference type="ARBA" id="ARBA00010641"/>
    </source>
</evidence>
<feature type="domain" description="RNA polymerase sigma-70 region 2" evidence="7">
    <location>
        <begin position="63"/>
        <end position="128"/>
    </location>
</feature>
<dbReference type="InterPro" id="IPR013249">
    <property type="entry name" value="RNA_pol_sigma70_r4_t2"/>
</dbReference>
<dbReference type="InterPro" id="IPR007627">
    <property type="entry name" value="RNA_pol_sigma70_r2"/>
</dbReference>
<dbReference type="SUPFAM" id="SSF88946">
    <property type="entry name" value="Sigma2 domain of RNA polymerase sigma factors"/>
    <property type="match status" value="1"/>
</dbReference>
<evidence type="ECO:0000256" key="5">
    <source>
        <dbReference type="ARBA" id="ARBA00023163"/>
    </source>
</evidence>
<feature type="domain" description="RNA polymerase sigma factor 70 region 4 type 2" evidence="8">
    <location>
        <begin position="161"/>
        <end position="212"/>
    </location>
</feature>
<dbReference type="Pfam" id="PF08281">
    <property type="entry name" value="Sigma70_r4_2"/>
    <property type="match status" value="1"/>
</dbReference>
<keyword evidence="4" id="KW-0238">DNA-binding</keyword>
<dbReference type="AlphaFoldDB" id="A0A2Y8ZUQ2"/>
<dbReference type="RefSeq" id="WP_172461493.1">
    <property type="nucleotide sequence ID" value="NZ_QGDN01000001.1"/>
</dbReference>
<evidence type="ECO:0000313" key="9">
    <source>
        <dbReference type="EMBL" id="SSA34998.1"/>
    </source>
</evidence>
<keyword evidence="2" id="KW-0805">Transcription regulation</keyword>
<dbReference type="Pfam" id="PF04542">
    <property type="entry name" value="Sigma70_r2"/>
    <property type="match status" value="1"/>
</dbReference>
<organism evidence="9 10">
    <name type="scientific">Branchiibius hedensis</name>
    <dbReference type="NCBI Taxonomy" id="672460"/>
    <lineage>
        <taxon>Bacteria</taxon>
        <taxon>Bacillati</taxon>
        <taxon>Actinomycetota</taxon>
        <taxon>Actinomycetes</taxon>
        <taxon>Micrococcales</taxon>
        <taxon>Dermacoccaceae</taxon>
        <taxon>Branchiibius</taxon>
    </lineage>
</organism>
<proteinExistence type="inferred from homology"/>
<evidence type="ECO:0000256" key="2">
    <source>
        <dbReference type="ARBA" id="ARBA00023015"/>
    </source>
</evidence>
<accession>A0A2Y8ZUQ2</accession>
<dbReference type="GO" id="GO:0016987">
    <property type="term" value="F:sigma factor activity"/>
    <property type="evidence" value="ECO:0007669"/>
    <property type="project" value="UniProtKB-KW"/>
</dbReference>
<dbReference type="InterPro" id="IPR013325">
    <property type="entry name" value="RNA_pol_sigma_r2"/>
</dbReference>
<protein>
    <submittedName>
        <fullName evidence="9">RNA polymerase sigma-70 factor, ECF subfamily</fullName>
    </submittedName>
</protein>
<evidence type="ECO:0000259" key="8">
    <source>
        <dbReference type="Pfam" id="PF08281"/>
    </source>
</evidence>
<keyword evidence="5" id="KW-0804">Transcription</keyword>
<dbReference type="SUPFAM" id="SSF88659">
    <property type="entry name" value="Sigma3 and sigma4 domains of RNA polymerase sigma factors"/>
    <property type="match status" value="1"/>
</dbReference>